<accession>A0ABN8Y1U8</accession>
<evidence type="ECO:0000313" key="2">
    <source>
        <dbReference type="Proteomes" id="UP001176941"/>
    </source>
</evidence>
<gene>
    <name evidence="1" type="ORF">MRATA1EN1_LOCUS3872</name>
</gene>
<dbReference type="Proteomes" id="UP001176941">
    <property type="component" value="Chromosome 12"/>
</dbReference>
<reference evidence="1" key="1">
    <citation type="submission" date="2023-04" db="EMBL/GenBank/DDBJ databases">
        <authorList>
            <consortium name="ELIXIR-Norway"/>
        </authorList>
    </citation>
    <scope>NUCLEOTIDE SEQUENCE [LARGE SCALE GENOMIC DNA]</scope>
</reference>
<evidence type="ECO:0000313" key="1">
    <source>
        <dbReference type="EMBL" id="CAI9154910.1"/>
    </source>
</evidence>
<dbReference type="EMBL" id="OX459948">
    <property type="protein sequence ID" value="CAI9154910.1"/>
    <property type="molecule type" value="Genomic_DNA"/>
</dbReference>
<organism evidence="1 2">
    <name type="scientific">Rangifer tarandus platyrhynchus</name>
    <name type="common">Svalbard reindeer</name>
    <dbReference type="NCBI Taxonomy" id="3082113"/>
    <lineage>
        <taxon>Eukaryota</taxon>
        <taxon>Metazoa</taxon>
        <taxon>Chordata</taxon>
        <taxon>Craniata</taxon>
        <taxon>Vertebrata</taxon>
        <taxon>Euteleostomi</taxon>
        <taxon>Mammalia</taxon>
        <taxon>Eutheria</taxon>
        <taxon>Laurasiatheria</taxon>
        <taxon>Artiodactyla</taxon>
        <taxon>Ruminantia</taxon>
        <taxon>Pecora</taxon>
        <taxon>Cervidae</taxon>
        <taxon>Odocoileinae</taxon>
        <taxon>Rangifer</taxon>
    </lineage>
</organism>
<proteinExistence type="predicted"/>
<keyword evidence="2" id="KW-1185">Reference proteome</keyword>
<sequence length="137" mass="15256">MVCGLSSQARFSQACVYVTWGWCAETLMHLGCLLSSADCRYLMCRGKSQKNLSTWYRPELPCIVVADKINNEATPTSQFSSVSQLCPTLWNLMDCSLPGFPVHHQFLELAQTHVHRVGDAIQPSHPLSSSAFNLSQH</sequence>
<name>A0ABN8Y1U8_RANTA</name>
<protein>
    <submittedName>
        <fullName evidence="1">Uncharacterized protein</fullName>
    </submittedName>
</protein>